<dbReference type="PANTHER" id="PTHR35277">
    <property type="entry name" value="OS09G0363700 PROTEIN"/>
    <property type="match status" value="1"/>
</dbReference>
<evidence type="ECO:0000313" key="3">
    <source>
        <dbReference type="Proteomes" id="UP000289340"/>
    </source>
</evidence>
<dbReference type="Proteomes" id="UP000289340">
    <property type="component" value="Chromosome 15"/>
</dbReference>
<feature type="compositionally biased region" description="Basic and acidic residues" evidence="1">
    <location>
        <begin position="118"/>
        <end position="133"/>
    </location>
</feature>
<dbReference type="PANTHER" id="PTHR35277:SF7">
    <property type="entry name" value="BNAC03G13190D PROTEIN"/>
    <property type="match status" value="1"/>
</dbReference>
<feature type="region of interest" description="Disordered" evidence="1">
    <location>
        <begin position="161"/>
        <end position="194"/>
    </location>
</feature>
<reference evidence="2 3" key="1">
    <citation type="submission" date="2018-09" db="EMBL/GenBank/DDBJ databases">
        <title>A high-quality reference genome of wild soybean provides a powerful tool to mine soybean genomes.</title>
        <authorList>
            <person name="Xie M."/>
            <person name="Chung C.Y.L."/>
            <person name="Li M.-W."/>
            <person name="Wong F.-L."/>
            <person name="Chan T.-F."/>
            <person name="Lam H.-M."/>
        </authorList>
    </citation>
    <scope>NUCLEOTIDE SEQUENCE [LARGE SCALE GENOMIC DNA]</scope>
    <source>
        <strain evidence="3">cv. W05</strain>
        <tissue evidence="2">Hypocotyl of etiolated seedlings</tissue>
    </source>
</reference>
<feature type="compositionally biased region" description="Basic residues" evidence="1">
    <location>
        <begin position="60"/>
        <end position="70"/>
    </location>
</feature>
<feature type="region of interest" description="Disordered" evidence="1">
    <location>
        <begin position="107"/>
        <end position="145"/>
    </location>
</feature>
<feature type="region of interest" description="Disordered" evidence="1">
    <location>
        <begin position="51"/>
        <end position="83"/>
    </location>
</feature>
<evidence type="ECO:0000313" key="2">
    <source>
        <dbReference type="EMBL" id="RZB64999.1"/>
    </source>
</evidence>
<proteinExistence type="predicted"/>
<name>A0A445GUN9_GLYSO</name>
<comment type="caution">
    <text evidence="2">The sequence shown here is derived from an EMBL/GenBank/DDBJ whole genome shotgun (WGS) entry which is preliminary data.</text>
</comment>
<dbReference type="EMBL" id="QZWG01000015">
    <property type="protein sequence ID" value="RZB64999.1"/>
    <property type="molecule type" value="Genomic_DNA"/>
</dbReference>
<feature type="non-terminal residue" evidence="2">
    <location>
        <position position="1"/>
    </location>
</feature>
<gene>
    <name evidence="2" type="ORF">D0Y65_041169</name>
</gene>
<keyword evidence="3" id="KW-1185">Reference proteome</keyword>
<accession>A0A445GUN9</accession>
<sequence length="216" mass="24853">FYQRILNKPHLDFPVNLKRSNLKLSMTEIESNDKTTNFPSVNEEGAPNLAERAKQETMRPNKHSSHHHNRESHGLNSDIDENTSVDDVRAPNVFERAKEELQALAEVFHHKKRAPTSDIRDEDQIAESSEHRQVSPSSPSETKAKEANIFVKAKEEIKAIIHRDKSEHHHHKETHGRNDDINDNTPTDEVKGPNVFERVKEEFEAVFQAIHPKKES</sequence>
<evidence type="ECO:0000256" key="1">
    <source>
        <dbReference type="SAM" id="MobiDB-lite"/>
    </source>
</evidence>
<protein>
    <submittedName>
        <fullName evidence="2">Uncharacterized protein</fullName>
    </submittedName>
</protein>
<organism evidence="2 3">
    <name type="scientific">Glycine soja</name>
    <name type="common">Wild soybean</name>
    <dbReference type="NCBI Taxonomy" id="3848"/>
    <lineage>
        <taxon>Eukaryota</taxon>
        <taxon>Viridiplantae</taxon>
        <taxon>Streptophyta</taxon>
        <taxon>Embryophyta</taxon>
        <taxon>Tracheophyta</taxon>
        <taxon>Spermatophyta</taxon>
        <taxon>Magnoliopsida</taxon>
        <taxon>eudicotyledons</taxon>
        <taxon>Gunneridae</taxon>
        <taxon>Pentapetalae</taxon>
        <taxon>rosids</taxon>
        <taxon>fabids</taxon>
        <taxon>Fabales</taxon>
        <taxon>Fabaceae</taxon>
        <taxon>Papilionoideae</taxon>
        <taxon>50 kb inversion clade</taxon>
        <taxon>NPAAA clade</taxon>
        <taxon>indigoferoid/millettioid clade</taxon>
        <taxon>Phaseoleae</taxon>
        <taxon>Glycine</taxon>
        <taxon>Glycine subgen. Soja</taxon>
    </lineage>
</organism>
<dbReference type="AlphaFoldDB" id="A0A445GUN9"/>